<dbReference type="Proteomes" id="UP000619536">
    <property type="component" value="Unassembled WGS sequence"/>
</dbReference>
<comment type="caution">
    <text evidence="3">The sequence shown here is derived from an EMBL/GenBank/DDBJ whole genome shotgun (WGS) entry which is preliminary data.</text>
</comment>
<reference evidence="3" key="2">
    <citation type="submission" date="2020-09" db="EMBL/GenBank/DDBJ databases">
        <authorList>
            <person name="Sun Q."/>
            <person name="Sedlacek I."/>
        </authorList>
    </citation>
    <scope>NUCLEOTIDE SEQUENCE</scope>
    <source>
        <strain evidence="3">CCM 8606</strain>
    </source>
</reference>
<proteinExistence type="inferred from homology"/>
<dbReference type="Pfam" id="PF00480">
    <property type="entry name" value="ROK"/>
    <property type="match status" value="1"/>
</dbReference>
<gene>
    <name evidence="3" type="ORF">GCM10007377_09050</name>
</gene>
<evidence type="ECO:0000256" key="1">
    <source>
        <dbReference type="ARBA" id="ARBA00006479"/>
    </source>
</evidence>
<dbReference type="InterPro" id="IPR036390">
    <property type="entry name" value="WH_DNA-bd_sf"/>
</dbReference>
<evidence type="ECO:0000256" key="2">
    <source>
        <dbReference type="SAM" id="MobiDB-lite"/>
    </source>
</evidence>
<evidence type="ECO:0000313" key="4">
    <source>
        <dbReference type="Proteomes" id="UP000619536"/>
    </source>
</evidence>
<dbReference type="AlphaFoldDB" id="A0A8J3F241"/>
<protein>
    <submittedName>
        <fullName evidence="3">NagC family transcriptional regulator</fullName>
    </submittedName>
</protein>
<sequence>MSADQYHNANVPLWFSGSDNMHRVARTIAQRGPISRIQLTHMLGLSQGALSRITADLLHEGVIEEVNTFTPGILDEGKENDGSEHRGRPQTGLQLRTDQVSFIGINIHSKEIIMEHINVLCQPYAPSYSEPLESFEPHALTKQIARMIPQCTAPHTPPLVAIGISVGGHHTHDRYVQYAPFLRWNSSVDLGGMVSDATGLPCAIFNDIDSLLLKEGWFGSATGLHSYAVLTIGAGVGYSLAVDGKAVNYPDKSFGLVGHIPLDFTGPRCSIGHVGCSSILTSDSIAAEYSAEVGHAVSYEQFERDARAFVPAAVRLAARTAHRLGTLIAIVANIAMPQKIIISGEGSGIAAMNIEEVRTGITQYRHSQAQAVDFEILQFTWSDWAQAAGARAIARYIG</sequence>
<dbReference type="PANTHER" id="PTHR18964:SF149">
    <property type="entry name" value="BIFUNCTIONAL UDP-N-ACETYLGLUCOSAMINE 2-EPIMERASE_N-ACETYLMANNOSAMINE KINASE"/>
    <property type="match status" value="1"/>
</dbReference>
<keyword evidence="4" id="KW-1185">Reference proteome</keyword>
<dbReference type="RefSeq" id="WP_188355081.1">
    <property type="nucleotide sequence ID" value="NZ_BMDH01000002.1"/>
</dbReference>
<dbReference type="PANTHER" id="PTHR18964">
    <property type="entry name" value="ROK (REPRESSOR, ORF, KINASE) FAMILY"/>
    <property type="match status" value="1"/>
</dbReference>
<dbReference type="InterPro" id="IPR000600">
    <property type="entry name" value="ROK"/>
</dbReference>
<evidence type="ECO:0000313" key="3">
    <source>
        <dbReference type="EMBL" id="GGI14061.1"/>
    </source>
</evidence>
<reference evidence="3" key="1">
    <citation type="journal article" date="2014" name="Int. J. Syst. Evol. Microbiol.">
        <title>Complete genome sequence of Corynebacterium casei LMG S-19264T (=DSM 44701T), isolated from a smear-ripened cheese.</title>
        <authorList>
            <consortium name="US DOE Joint Genome Institute (JGI-PGF)"/>
            <person name="Walter F."/>
            <person name="Albersmeier A."/>
            <person name="Kalinowski J."/>
            <person name="Ruckert C."/>
        </authorList>
    </citation>
    <scope>NUCLEOTIDE SEQUENCE</scope>
    <source>
        <strain evidence="3">CCM 8606</strain>
    </source>
</reference>
<dbReference type="SUPFAM" id="SSF46785">
    <property type="entry name" value="Winged helix' DNA-binding domain"/>
    <property type="match status" value="1"/>
</dbReference>
<comment type="similarity">
    <text evidence="1">Belongs to the ROK (NagC/XylR) family.</text>
</comment>
<feature type="region of interest" description="Disordered" evidence="2">
    <location>
        <begin position="73"/>
        <end position="92"/>
    </location>
</feature>
<feature type="compositionally biased region" description="Basic and acidic residues" evidence="2">
    <location>
        <begin position="75"/>
        <end position="87"/>
    </location>
</feature>
<accession>A0A8J3F241</accession>
<dbReference type="Gene3D" id="3.30.420.40">
    <property type="match status" value="2"/>
</dbReference>
<dbReference type="InterPro" id="IPR043129">
    <property type="entry name" value="ATPase_NBD"/>
</dbReference>
<dbReference type="SUPFAM" id="SSF53067">
    <property type="entry name" value="Actin-like ATPase domain"/>
    <property type="match status" value="1"/>
</dbReference>
<dbReference type="Gene3D" id="1.10.10.10">
    <property type="entry name" value="Winged helix-like DNA-binding domain superfamily/Winged helix DNA-binding domain"/>
    <property type="match status" value="1"/>
</dbReference>
<organism evidence="3 4">
    <name type="scientific">Galliscardovia ingluviei</name>
    <dbReference type="NCBI Taxonomy" id="1769422"/>
    <lineage>
        <taxon>Bacteria</taxon>
        <taxon>Bacillati</taxon>
        <taxon>Actinomycetota</taxon>
        <taxon>Actinomycetes</taxon>
        <taxon>Bifidobacteriales</taxon>
        <taxon>Bifidobacteriaceae</taxon>
        <taxon>Galliscardovia</taxon>
    </lineage>
</organism>
<name>A0A8J3F241_9BIFI</name>
<dbReference type="EMBL" id="BMDH01000002">
    <property type="protein sequence ID" value="GGI14061.1"/>
    <property type="molecule type" value="Genomic_DNA"/>
</dbReference>
<dbReference type="InterPro" id="IPR036388">
    <property type="entry name" value="WH-like_DNA-bd_sf"/>
</dbReference>